<keyword evidence="9 10" id="KW-0472">Membrane</keyword>
<evidence type="ECO:0000259" key="12">
    <source>
        <dbReference type="Pfam" id="PF02874"/>
    </source>
</evidence>
<keyword evidence="16" id="KW-1185">Reference proteome</keyword>
<dbReference type="eggNOG" id="arCOG00868">
    <property type="taxonomic scope" value="Archaea"/>
</dbReference>
<dbReference type="OrthoDB" id="115235at2157"/>
<keyword evidence="5 10" id="KW-0375">Hydrogen ion transport</keyword>
<dbReference type="InterPro" id="IPR031686">
    <property type="entry name" value="ATP-synth_a_Xtn"/>
</dbReference>
<dbReference type="InterPro" id="IPR027417">
    <property type="entry name" value="P-loop_NTPase"/>
</dbReference>
<dbReference type="GO" id="GO:0005886">
    <property type="term" value="C:plasma membrane"/>
    <property type="evidence" value="ECO:0007669"/>
    <property type="project" value="UniProtKB-SubCell"/>
</dbReference>
<evidence type="ECO:0000256" key="1">
    <source>
        <dbReference type="ARBA" id="ARBA00008936"/>
    </source>
</evidence>
<evidence type="ECO:0000259" key="13">
    <source>
        <dbReference type="Pfam" id="PF16886"/>
    </source>
</evidence>
<dbReference type="SUPFAM" id="SSF50615">
    <property type="entry name" value="N-terminal domain of alpha and beta subunits of F1 ATP synthase"/>
    <property type="match status" value="1"/>
</dbReference>
<dbReference type="AlphaFoldDB" id="F2L3X9"/>
<accession>F2L3X9</accession>
<reference evidence="15 16" key="1">
    <citation type="journal article" date="2011" name="J. Bacteriol.">
        <title>Complete genome sequence of the thermoacidophilic crenarchaeon Thermoproteus uzoniensis 768-20.</title>
        <authorList>
            <person name="Mardanov A.V."/>
            <person name="Gumerov V.M."/>
            <person name="Beletsky A.V."/>
            <person name="Prokofeva M.I."/>
            <person name="Bonch-Osmolovskaya E.A."/>
            <person name="Ravin N.V."/>
            <person name="Skryabin K.G."/>
        </authorList>
    </citation>
    <scope>NUCLEOTIDE SEQUENCE [LARGE SCALE GENOMIC DNA]</scope>
    <source>
        <strain evidence="15 16">768-20</strain>
    </source>
</reference>
<dbReference type="Pfam" id="PF02874">
    <property type="entry name" value="ATP-synt_ab_N"/>
    <property type="match status" value="1"/>
</dbReference>
<evidence type="ECO:0000256" key="8">
    <source>
        <dbReference type="ARBA" id="ARBA00023065"/>
    </source>
</evidence>
<evidence type="ECO:0000259" key="14">
    <source>
        <dbReference type="Pfam" id="PF22919"/>
    </source>
</evidence>
<dbReference type="Pfam" id="PF00006">
    <property type="entry name" value="ATP-synt_ab"/>
    <property type="match status" value="1"/>
</dbReference>
<dbReference type="Pfam" id="PF16886">
    <property type="entry name" value="ATP-synt_ab_Xtn"/>
    <property type="match status" value="1"/>
</dbReference>
<evidence type="ECO:0000256" key="3">
    <source>
        <dbReference type="ARBA" id="ARBA00022475"/>
    </source>
</evidence>
<dbReference type="InterPro" id="IPR036121">
    <property type="entry name" value="ATPase_F1/V1/A1_a/bsu_N_sf"/>
</dbReference>
<evidence type="ECO:0000256" key="6">
    <source>
        <dbReference type="ARBA" id="ARBA00022840"/>
    </source>
</evidence>
<reference key="2">
    <citation type="submission" date="2011-03" db="EMBL/GenBank/DDBJ databases">
        <title>Complete genome sequence of the thermoacidophilic crenarchaeon Thermoproteus uzoniensis 768-20.</title>
        <authorList>
            <person name="Mardanov A.V."/>
            <person name="Gumerov V.M."/>
            <person name="Beletsky A.V."/>
            <person name="Prokofeva M.I."/>
            <person name="Bonch-Osmolovskaya E.A."/>
            <person name="Ravin N.V."/>
            <person name="Skryabin K.G."/>
        </authorList>
    </citation>
    <scope>NUCLEOTIDE SEQUENCE</scope>
    <source>
        <strain>768-20</strain>
    </source>
</reference>
<feature type="domain" description="ATP synthase A/B type C-terminal" evidence="14">
    <location>
        <begin position="447"/>
        <end position="543"/>
    </location>
</feature>
<dbReference type="SUPFAM" id="SSF47917">
    <property type="entry name" value="C-terminal domain of alpha and beta subunits of F1 ATP synthase"/>
    <property type="match status" value="1"/>
</dbReference>
<dbReference type="CDD" id="cd01134">
    <property type="entry name" value="V_A-ATPase_A"/>
    <property type="match status" value="1"/>
</dbReference>
<dbReference type="Proteomes" id="UP000008138">
    <property type="component" value="Chromosome"/>
</dbReference>
<evidence type="ECO:0000313" key="16">
    <source>
        <dbReference type="Proteomes" id="UP000008138"/>
    </source>
</evidence>
<organism evidence="15 16">
    <name type="scientific">Thermoproteus uzoniensis (strain 768-20)</name>
    <dbReference type="NCBI Taxonomy" id="999630"/>
    <lineage>
        <taxon>Archaea</taxon>
        <taxon>Thermoproteota</taxon>
        <taxon>Thermoprotei</taxon>
        <taxon>Thermoproteales</taxon>
        <taxon>Thermoproteaceae</taxon>
        <taxon>Thermoproteus</taxon>
    </lineage>
</organism>
<comment type="catalytic activity">
    <reaction evidence="10">
        <text>ATP + H2O + 4 H(+)(in) = ADP + phosphate + 5 H(+)(out)</text>
        <dbReference type="Rhea" id="RHEA:57720"/>
        <dbReference type="ChEBI" id="CHEBI:15377"/>
        <dbReference type="ChEBI" id="CHEBI:15378"/>
        <dbReference type="ChEBI" id="CHEBI:30616"/>
        <dbReference type="ChEBI" id="CHEBI:43474"/>
        <dbReference type="ChEBI" id="CHEBI:456216"/>
        <dbReference type="EC" id="7.1.2.2"/>
    </reaction>
</comment>
<evidence type="ECO:0000256" key="10">
    <source>
        <dbReference type="HAMAP-Rule" id="MF_00309"/>
    </source>
</evidence>
<dbReference type="InterPro" id="IPR024034">
    <property type="entry name" value="ATPase_F1/V1_b/a_C"/>
</dbReference>
<dbReference type="STRING" id="999630.TUZN_1831"/>
<comment type="function">
    <text evidence="10">Component of the A-type ATP synthase that produces ATP from ADP in the presence of a proton gradient across the membrane. The A chain is the catalytic subunit.</text>
</comment>
<protein>
    <recommendedName>
        <fullName evidence="10">A-type ATP synthase subunit A</fullName>
        <ecNumber evidence="10">7.1.2.2</ecNumber>
    </recommendedName>
</protein>
<dbReference type="EC" id="7.1.2.2" evidence="10"/>
<dbReference type="GO" id="GO:0042777">
    <property type="term" value="P:proton motive force-driven plasma membrane ATP synthesis"/>
    <property type="evidence" value="ECO:0007669"/>
    <property type="project" value="UniProtKB-UniRule"/>
</dbReference>
<dbReference type="Pfam" id="PF22919">
    <property type="entry name" value="ATP-synt_VA_C"/>
    <property type="match status" value="1"/>
</dbReference>
<feature type="domain" description="ATPase F1/V1/A1 complex alpha/beta subunit N-terminal" evidence="12">
    <location>
        <begin position="8"/>
        <end position="66"/>
    </location>
</feature>
<comment type="subcellular location">
    <subcellularLocation>
        <location evidence="10">Cell membrane</location>
        <topology evidence="10">Peripheral membrane protein</topology>
    </subcellularLocation>
</comment>
<evidence type="ECO:0000259" key="11">
    <source>
        <dbReference type="Pfam" id="PF00006"/>
    </source>
</evidence>
<feature type="binding site" evidence="10">
    <location>
        <begin position="236"/>
        <end position="243"/>
    </location>
    <ligand>
        <name>ATP</name>
        <dbReference type="ChEBI" id="CHEBI:30616"/>
    </ligand>
</feature>
<dbReference type="HAMAP" id="MF_00309">
    <property type="entry name" value="ATP_synth_A_arch"/>
    <property type="match status" value="1"/>
</dbReference>
<keyword evidence="10" id="KW-0066">ATP synthesis</keyword>
<dbReference type="SUPFAM" id="SSF52540">
    <property type="entry name" value="P-loop containing nucleoside triphosphate hydrolases"/>
    <property type="match status" value="1"/>
</dbReference>
<dbReference type="Gene3D" id="3.40.50.300">
    <property type="entry name" value="P-loop containing nucleotide triphosphate hydrolases"/>
    <property type="match status" value="1"/>
</dbReference>
<sequence>MSGRIEYISGPVVKADLPGARLYELVFVGELKLFGEVVRIQGDKAFIQVYEDTTGIKPGEPVVRSGEPLSAWLGPGILGRIYDGVQRPLKVIFEMTNTPFVARGIGYDRAPPLDLKAEYDFKPLVKAGEEVQPGDVLGAVQETSLIEHRIMYPPLPGNGPGVVEWIAEGKYKVDDVIARIRTKSGVVEVKMWHKWPVRRPRPFREKLPPVEPLITGVRTIDTMFPIAKGGAAAIPGPFGSGKTVTIRTLFLYAQSRVIVPVLCGERGNEAADALQGLLKLKDPYTGKSLLERTTIIVNTSNMPVAAREASIYTGAAIGEYFRDMGYDVLVSADSTSRWAEAMREVALRIGEMPSEEGYPAYLPTRLAEFYERAGRVVLIGSKERVGSLTIAASVSPPGGDFTEPVTSNTLRFIGAFWPLSPRLAYSRHYPAIDWLMGFSRYVETVQEWWAKNVDPDWRRIRDVFQSILSREAELQEVVRILGTEALSEQEKHILNTAFLIREGFLKQDAFNPIDTPSMPKKQALLMRAIYTYYEAGMKAIEAGVPASALRELELVKRLPRLRMEIKNDDVEKELGKFIESLKAEIDALIAKAKS</sequence>
<proteinExistence type="inferred from homology"/>
<dbReference type="PANTHER" id="PTHR43607">
    <property type="entry name" value="V-TYPE PROTON ATPASE CATALYTIC SUBUNIT A"/>
    <property type="match status" value="1"/>
</dbReference>
<dbReference type="RefSeq" id="WP_013680626.1">
    <property type="nucleotide sequence ID" value="NC_015315.1"/>
</dbReference>
<keyword evidence="8 10" id="KW-0406">Ion transport</keyword>
<dbReference type="Gene3D" id="2.40.30.20">
    <property type="match status" value="1"/>
</dbReference>
<dbReference type="GO" id="GO:0046933">
    <property type="term" value="F:proton-transporting ATP synthase activity, rotational mechanism"/>
    <property type="evidence" value="ECO:0007669"/>
    <property type="project" value="UniProtKB-UniRule"/>
</dbReference>
<dbReference type="InterPro" id="IPR023366">
    <property type="entry name" value="ATP_synth_asu-like_sf"/>
</dbReference>
<dbReference type="EMBL" id="CP002590">
    <property type="protein sequence ID" value="AEA13291.1"/>
    <property type="molecule type" value="Genomic_DNA"/>
</dbReference>
<keyword evidence="3 10" id="KW-1003">Cell membrane</keyword>
<keyword evidence="7 10" id="KW-1278">Translocase</keyword>
<evidence type="ECO:0000313" key="15">
    <source>
        <dbReference type="EMBL" id="AEA13291.1"/>
    </source>
</evidence>
<dbReference type="HOGENOM" id="CLU_008162_3_1_2"/>
<keyword evidence="2 10" id="KW-0813">Transport</keyword>
<dbReference type="Gene3D" id="1.10.1140.10">
    <property type="entry name" value="Bovine Mitochondrial F1-atpase, Atp Synthase Beta Chain, Chain D, domain 3"/>
    <property type="match status" value="1"/>
</dbReference>
<comment type="similarity">
    <text evidence="1 10">Belongs to the ATPase alpha/beta chains family.</text>
</comment>
<dbReference type="Gene3D" id="2.40.50.100">
    <property type="match status" value="1"/>
</dbReference>
<evidence type="ECO:0000256" key="4">
    <source>
        <dbReference type="ARBA" id="ARBA00022741"/>
    </source>
</evidence>
<dbReference type="CDD" id="cd18111">
    <property type="entry name" value="ATP-synt_V_A-type_alpha_C"/>
    <property type="match status" value="1"/>
</dbReference>
<dbReference type="GeneID" id="10361344"/>
<keyword evidence="4 10" id="KW-0547">Nucleotide-binding</keyword>
<name>F2L3X9_THEU7</name>
<dbReference type="InterPro" id="IPR022878">
    <property type="entry name" value="V-ATPase_asu"/>
</dbReference>
<dbReference type="GO" id="GO:0005524">
    <property type="term" value="F:ATP binding"/>
    <property type="evidence" value="ECO:0007669"/>
    <property type="project" value="UniProtKB-UniRule"/>
</dbReference>
<dbReference type="InterPro" id="IPR000194">
    <property type="entry name" value="ATPase_F1/V1/A1_a/bsu_nucl-bd"/>
</dbReference>
<evidence type="ECO:0000256" key="7">
    <source>
        <dbReference type="ARBA" id="ARBA00022967"/>
    </source>
</evidence>
<dbReference type="FunFam" id="2.40.30.20:FF:000002">
    <property type="entry name" value="V-type proton ATPase catalytic subunit A"/>
    <property type="match status" value="1"/>
</dbReference>
<feature type="domain" description="ATPsynthase alpha/beta subunit barrel-sandwich" evidence="13">
    <location>
        <begin position="111"/>
        <end position="198"/>
    </location>
</feature>
<dbReference type="PANTHER" id="PTHR43607:SF1">
    <property type="entry name" value="H(+)-TRANSPORTING TWO-SECTOR ATPASE"/>
    <property type="match status" value="1"/>
</dbReference>
<feature type="domain" description="ATPase F1/V1/A1 complex alpha/beta subunit nucleotide-binding" evidence="11">
    <location>
        <begin position="216"/>
        <end position="439"/>
    </location>
</feature>
<evidence type="ECO:0000256" key="2">
    <source>
        <dbReference type="ARBA" id="ARBA00022448"/>
    </source>
</evidence>
<dbReference type="NCBIfam" id="NF003220">
    <property type="entry name" value="PRK04192.1"/>
    <property type="match status" value="1"/>
</dbReference>
<evidence type="ECO:0000256" key="5">
    <source>
        <dbReference type="ARBA" id="ARBA00022781"/>
    </source>
</evidence>
<evidence type="ECO:0000256" key="9">
    <source>
        <dbReference type="ARBA" id="ARBA00023136"/>
    </source>
</evidence>
<dbReference type="GO" id="GO:0046961">
    <property type="term" value="F:proton-transporting ATPase activity, rotational mechanism"/>
    <property type="evidence" value="ECO:0007669"/>
    <property type="project" value="InterPro"/>
</dbReference>
<dbReference type="InterPro" id="IPR004100">
    <property type="entry name" value="ATPase_F1/V1/A1_a/bsu_N"/>
</dbReference>
<dbReference type="CDD" id="cd18119">
    <property type="entry name" value="ATP-synt_V_A-type_alpha_N"/>
    <property type="match status" value="1"/>
</dbReference>
<keyword evidence="6 10" id="KW-0067">ATP-binding</keyword>
<gene>
    <name evidence="10" type="primary">atpA</name>
    <name evidence="15" type="ordered locus">TUZN_1831</name>
</gene>
<comment type="subunit">
    <text evidence="10">Has multiple subunits with at least A(3), B(3), C, D, E, F, H, I and proteolipid K(x).</text>
</comment>
<dbReference type="InterPro" id="IPR055190">
    <property type="entry name" value="ATP-synt_VA_C"/>
</dbReference>
<dbReference type="KEGG" id="tuz:TUZN_1831"/>